<accession>A0A1A8KKB1</accession>
<dbReference type="EMBL" id="HAED01007769">
    <property type="protein sequence ID" value="SBQ93981.1"/>
    <property type="molecule type" value="Transcribed_RNA"/>
</dbReference>
<organism evidence="1">
    <name type="scientific">Nothobranchius kuhntae</name>
    <name type="common">Beira killifish</name>
    <dbReference type="NCBI Taxonomy" id="321403"/>
    <lineage>
        <taxon>Eukaryota</taxon>
        <taxon>Metazoa</taxon>
        <taxon>Chordata</taxon>
        <taxon>Craniata</taxon>
        <taxon>Vertebrata</taxon>
        <taxon>Euteleostomi</taxon>
        <taxon>Actinopterygii</taxon>
        <taxon>Neopterygii</taxon>
        <taxon>Teleostei</taxon>
        <taxon>Neoteleostei</taxon>
        <taxon>Acanthomorphata</taxon>
        <taxon>Ovalentaria</taxon>
        <taxon>Atherinomorphae</taxon>
        <taxon>Cyprinodontiformes</taxon>
        <taxon>Nothobranchiidae</taxon>
        <taxon>Nothobranchius</taxon>
    </lineage>
</organism>
<dbReference type="AlphaFoldDB" id="A0A1A8KKB1"/>
<feature type="non-terminal residue" evidence="1">
    <location>
        <position position="63"/>
    </location>
</feature>
<reference evidence="1" key="1">
    <citation type="submission" date="2016-05" db="EMBL/GenBank/DDBJ databases">
        <authorList>
            <person name="Lavstsen T."/>
            <person name="Jespersen J.S."/>
        </authorList>
    </citation>
    <scope>NUCLEOTIDE SEQUENCE</scope>
    <source>
        <tissue evidence="1">Brain</tissue>
    </source>
</reference>
<feature type="non-terminal residue" evidence="1">
    <location>
        <position position="1"/>
    </location>
</feature>
<protein>
    <submittedName>
        <fullName evidence="1">Uncharacterized protein</fullName>
    </submittedName>
</protein>
<gene>
    <name evidence="1" type="primary">Nfu_g_1_025214</name>
</gene>
<proteinExistence type="predicted"/>
<sequence length="63" mass="7240">SVFGMLWIGVHDRVYQCRPMFSNFSQLLRRSGPTLHRPQPTTRSTMCDGEDVLPCMRQMVATP</sequence>
<name>A0A1A8KKB1_NOTKU</name>
<reference evidence="1" key="2">
    <citation type="submission" date="2016-06" db="EMBL/GenBank/DDBJ databases">
        <title>The genome of a short-lived fish provides insights into sex chromosome evolution and the genetic control of aging.</title>
        <authorList>
            <person name="Reichwald K."/>
            <person name="Felder M."/>
            <person name="Petzold A."/>
            <person name="Koch P."/>
            <person name="Groth M."/>
            <person name="Platzer M."/>
        </authorList>
    </citation>
    <scope>NUCLEOTIDE SEQUENCE</scope>
    <source>
        <tissue evidence="1">Brain</tissue>
    </source>
</reference>
<evidence type="ECO:0000313" key="1">
    <source>
        <dbReference type="EMBL" id="SBR32840.1"/>
    </source>
</evidence>
<dbReference type="EMBL" id="HAEE01012790">
    <property type="protein sequence ID" value="SBR32840.1"/>
    <property type="molecule type" value="Transcribed_RNA"/>
</dbReference>